<feature type="transmembrane region" description="Helical" evidence="1">
    <location>
        <begin position="39"/>
        <end position="62"/>
    </location>
</feature>
<keyword evidence="1" id="KW-0472">Membrane</keyword>
<feature type="transmembrane region" description="Helical" evidence="1">
    <location>
        <begin position="7"/>
        <end position="33"/>
    </location>
</feature>
<proteinExistence type="predicted"/>
<keyword evidence="1" id="KW-1133">Transmembrane helix</keyword>
<evidence type="ECO:0000256" key="1">
    <source>
        <dbReference type="SAM" id="Phobius"/>
    </source>
</evidence>
<dbReference type="Proteomes" id="UP001272137">
    <property type="component" value="Unassembled WGS sequence"/>
</dbReference>
<comment type="caution">
    <text evidence="2">The sequence shown here is derived from an EMBL/GenBank/DDBJ whole genome shotgun (WGS) entry which is preliminary data.</text>
</comment>
<name>A0AAW9CPT3_BURTH</name>
<evidence type="ECO:0008006" key="4">
    <source>
        <dbReference type="Google" id="ProtNLM"/>
    </source>
</evidence>
<evidence type="ECO:0000313" key="2">
    <source>
        <dbReference type="EMBL" id="MDW9250817.1"/>
    </source>
</evidence>
<protein>
    <recommendedName>
        <fullName evidence="4">Transmembrane protein</fullName>
    </recommendedName>
</protein>
<reference evidence="2" key="1">
    <citation type="submission" date="2018-08" db="EMBL/GenBank/DDBJ databases">
        <title>Identification of Burkholderia cepacia strains that express a Burkholderia pseudomallei-like capsular polysaccharide.</title>
        <authorList>
            <person name="Burtnick M.N."/>
            <person name="Vongsouvath M."/>
            <person name="Newton P."/>
            <person name="Wuthiekanun V."/>
            <person name="Limmathurotsakul D."/>
            <person name="Brett P.J."/>
            <person name="Chantratita N."/>
            <person name="Dance D.A."/>
        </authorList>
    </citation>
    <scope>NUCLEOTIDE SEQUENCE</scope>
    <source>
        <strain evidence="2">SBXCC001</strain>
    </source>
</reference>
<keyword evidence="1" id="KW-0812">Transmembrane</keyword>
<dbReference type="AlphaFoldDB" id="A0AAW9CPT3"/>
<accession>A0AAW9CPT3</accession>
<gene>
    <name evidence="2" type="ORF">C7S16_6763</name>
</gene>
<dbReference type="EMBL" id="QXCT01000001">
    <property type="protein sequence ID" value="MDW9250817.1"/>
    <property type="molecule type" value="Genomic_DNA"/>
</dbReference>
<evidence type="ECO:0000313" key="3">
    <source>
        <dbReference type="Proteomes" id="UP001272137"/>
    </source>
</evidence>
<sequence>MFIVCDWLASFALFLLPVFFLLFNAVLFCIWYFGAESWWLMTVTTSLIISMSIAAGAFAFAASGASFDSETFGIPEDCLPVMHCDPRSCRQNEDALARREEKPVRFVRMTTTPCSLRHHSAEAFGVRCFNVDCKGPDAS</sequence>
<organism evidence="2 3">
    <name type="scientific">Burkholderia thailandensis</name>
    <dbReference type="NCBI Taxonomy" id="57975"/>
    <lineage>
        <taxon>Bacteria</taxon>
        <taxon>Pseudomonadati</taxon>
        <taxon>Pseudomonadota</taxon>
        <taxon>Betaproteobacteria</taxon>
        <taxon>Burkholderiales</taxon>
        <taxon>Burkholderiaceae</taxon>
        <taxon>Burkholderia</taxon>
        <taxon>pseudomallei group</taxon>
    </lineage>
</organism>